<name>A0A286M346_GRABC</name>
<reference evidence="1 2" key="1">
    <citation type="journal article" date="2007" name="J. Bacteriol.">
        <title>Genome sequence analysis of the emerging human pathogenic acetic acid bacterium Granulibacter bethesdensis.</title>
        <authorList>
            <person name="Greenberg D.E."/>
            <person name="Porcella S.F."/>
            <person name="Zelazny A.M."/>
            <person name="Virtaneva K."/>
            <person name="Sturdevant D.E."/>
            <person name="Kupko J.J.III."/>
            <person name="Barbian K.D."/>
            <person name="Babar A."/>
            <person name="Dorward D.W."/>
            <person name="Holland S.M."/>
        </authorList>
    </citation>
    <scope>NUCLEOTIDE SEQUENCE [LARGE SCALE GENOMIC DNA]</scope>
    <source>
        <strain evidence="2">ATCC BAA-1260 / CGDNIH1</strain>
    </source>
</reference>
<organism evidence="1 2">
    <name type="scientific">Granulibacter bethesdensis (strain ATCC BAA-1260 / CGDNIH1)</name>
    <dbReference type="NCBI Taxonomy" id="391165"/>
    <lineage>
        <taxon>Bacteria</taxon>
        <taxon>Pseudomonadati</taxon>
        <taxon>Pseudomonadota</taxon>
        <taxon>Alphaproteobacteria</taxon>
        <taxon>Acetobacterales</taxon>
        <taxon>Acetobacteraceae</taxon>
        <taxon>Granulibacter</taxon>
    </lineage>
</organism>
<protein>
    <submittedName>
        <fullName evidence="1">Uncharacterized protein</fullName>
    </submittedName>
</protein>
<accession>A0A286M346</accession>
<gene>
    <name evidence="1" type="ordered locus">GbCGDNIH1_7009</name>
</gene>
<evidence type="ECO:0000313" key="1">
    <source>
        <dbReference type="EMBL" id="ASV62445.1"/>
    </source>
</evidence>
<proteinExistence type="predicted"/>
<keyword evidence="2" id="KW-1185">Reference proteome</keyword>
<dbReference type="KEGG" id="gbe:GbCGDNIH1_7009"/>
<sequence>MQGGVHAVKGGFGCWHGIVLFSVSPPASAESDDGCFFLSVFMAMNGPFLIAAPDGCGAVRCSQLQHVGRCHHPWRENGHRFFHFSVIL</sequence>
<evidence type="ECO:0000313" key="2">
    <source>
        <dbReference type="Proteomes" id="UP000001963"/>
    </source>
</evidence>
<dbReference type="EMBL" id="CP000394">
    <property type="protein sequence ID" value="ASV62445.1"/>
    <property type="molecule type" value="Genomic_DNA"/>
</dbReference>
<dbReference type="Proteomes" id="UP000001963">
    <property type="component" value="Chromosome"/>
</dbReference>
<dbReference type="AlphaFoldDB" id="A0A286M346"/>